<gene>
    <name evidence="2" type="ORF">OAUR00152_LOCUS22052</name>
    <name evidence="3" type="ORF">OAUR00152_LOCUS22053</name>
</gene>
<proteinExistence type="predicted"/>
<protein>
    <submittedName>
        <fullName evidence="3">Uncharacterized protein</fullName>
    </submittedName>
</protein>
<dbReference type="AlphaFoldDB" id="A0A6U6GC83"/>
<evidence type="ECO:0000313" key="2">
    <source>
        <dbReference type="EMBL" id="CAE2252478.1"/>
    </source>
</evidence>
<organism evidence="3">
    <name type="scientific">Odontella aurita</name>
    <dbReference type="NCBI Taxonomy" id="265563"/>
    <lineage>
        <taxon>Eukaryota</taxon>
        <taxon>Sar</taxon>
        <taxon>Stramenopiles</taxon>
        <taxon>Ochrophyta</taxon>
        <taxon>Bacillariophyta</taxon>
        <taxon>Mediophyceae</taxon>
        <taxon>Biddulphiophycidae</taxon>
        <taxon>Eupodiscales</taxon>
        <taxon>Odontellaceae</taxon>
        <taxon>Odontella</taxon>
    </lineage>
</organism>
<sequence>MNHATTAATEMPARIGTNRIAGEPSKPPSTLDRNDVGSTVAADTAVEGKAWKRCSSAKDGGTADSDDTVLGAVVIGRVAANDGDGANATAVSATARSAIDRATRARRGLDKQRTISFHCWCVTASVAQTCRSKNEVLI</sequence>
<dbReference type="EMBL" id="HBKQ01032308">
    <property type="protein sequence ID" value="CAE2252479.1"/>
    <property type="molecule type" value="Transcribed_RNA"/>
</dbReference>
<dbReference type="EMBL" id="HBKQ01032307">
    <property type="protein sequence ID" value="CAE2252478.1"/>
    <property type="molecule type" value="Transcribed_RNA"/>
</dbReference>
<feature type="region of interest" description="Disordered" evidence="1">
    <location>
        <begin position="1"/>
        <end position="38"/>
    </location>
</feature>
<accession>A0A6U6GC83</accession>
<evidence type="ECO:0000256" key="1">
    <source>
        <dbReference type="SAM" id="MobiDB-lite"/>
    </source>
</evidence>
<name>A0A6U6GC83_9STRA</name>
<evidence type="ECO:0000313" key="3">
    <source>
        <dbReference type="EMBL" id="CAE2252479.1"/>
    </source>
</evidence>
<reference evidence="3" key="1">
    <citation type="submission" date="2021-01" db="EMBL/GenBank/DDBJ databases">
        <authorList>
            <person name="Corre E."/>
            <person name="Pelletier E."/>
            <person name="Niang G."/>
            <person name="Scheremetjew M."/>
            <person name="Finn R."/>
            <person name="Kale V."/>
            <person name="Holt S."/>
            <person name="Cochrane G."/>
            <person name="Meng A."/>
            <person name="Brown T."/>
            <person name="Cohen L."/>
        </authorList>
    </citation>
    <scope>NUCLEOTIDE SEQUENCE</scope>
    <source>
        <strain evidence="3">Isolate 1302-5</strain>
    </source>
</reference>